<evidence type="ECO:0000313" key="3">
    <source>
        <dbReference type="Proteomes" id="UP000663852"/>
    </source>
</evidence>
<evidence type="ECO:0000256" key="1">
    <source>
        <dbReference type="SAM" id="Phobius"/>
    </source>
</evidence>
<feature type="transmembrane region" description="Helical" evidence="1">
    <location>
        <begin position="42"/>
        <end position="63"/>
    </location>
</feature>
<keyword evidence="1" id="KW-0472">Membrane</keyword>
<keyword evidence="1" id="KW-1133">Transmembrane helix</keyword>
<dbReference type="SUPFAM" id="SSF81321">
    <property type="entry name" value="Family A G protein-coupled receptor-like"/>
    <property type="match status" value="1"/>
</dbReference>
<accession>A0A815V9G4</accession>
<dbReference type="AlphaFoldDB" id="A0A815V9G4"/>
<name>A0A815V9G4_ADIRI</name>
<dbReference type="Gene3D" id="1.20.1070.10">
    <property type="entry name" value="Rhodopsin 7-helix transmembrane proteins"/>
    <property type="match status" value="1"/>
</dbReference>
<comment type="caution">
    <text evidence="2">The sequence shown here is derived from an EMBL/GenBank/DDBJ whole genome shotgun (WGS) entry which is preliminary data.</text>
</comment>
<evidence type="ECO:0000313" key="2">
    <source>
        <dbReference type="EMBL" id="CAF1531812.1"/>
    </source>
</evidence>
<organism evidence="2 3">
    <name type="scientific">Adineta ricciae</name>
    <name type="common">Rotifer</name>
    <dbReference type="NCBI Taxonomy" id="249248"/>
    <lineage>
        <taxon>Eukaryota</taxon>
        <taxon>Metazoa</taxon>
        <taxon>Spiralia</taxon>
        <taxon>Gnathifera</taxon>
        <taxon>Rotifera</taxon>
        <taxon>Eurotatoria</taxon>
        <taxon>Bdelloidea</taxon>
        <taxon>Adinetida</taxon>
        <taxon>Adinetidae</taxon>
        <taxon>Adineta</taxon>
    </lineage>
</organism>
<dbReference type="Proteomes" id="UP000663852">
    <property type="component" value="Unassembled WGS sequence"/>
</dbReference>
<dbReference type="OrthoDB" id="10159090at2759"/>
<protein>
    <submittedName>
        <fullName evidence="2">Uncharacterized protein</fullName>
    </submittedName>
</protein>
<gene>
    <name evidence="2" type="ORF">EDS130_LOCUS44631</name>
</gene>
<proteinExistence type="predicted"/>
<reference evidence="2" key="1">
    <citation type="submission" date="2021-02" db="EMBL/GenBank/DDBJ databases">
        <authorList>
            <person name="Nowell W R."/>
        </authorList>
    </citation>
    <scope>NUCLEOTIDE SEQUENCE</scope>
</reference>
<dbReference type="EMBL" id="CAJNOJ010000892">
    <property type="protein sequence ID" value="CAF1531812.1"/>
    <property type="molecule type" value="Genomic_DNA"/>
</dbReference>
<feature type="transmembrane region" description="Helical" evidence="1">
    <location>
        <begin position="7"/>
        <end position="30"/>
    </location>
</feature>
<sequence>MLVIQVAVYFMFFTPSGITYIMVTFIPSLNTTYYNTIRTLTVVWQQGGFFIAFFFYILTGKIYRQELEKMLKYDQIRTRMRRMNNQRPVTTHQPNTTPAFAT</sequence>
<keyword evidence="1" id="KW-0812">Transmembrane</keyword>